<dbReference type="GO" id="GO:0015250">
    <property type="term" value="F:water channel activity"/>
    <property type="evidence" value="ECO:0007669"/>
    <property type="project" value="UniProtKB-ARBA"/>
</dbReference>
<keyword evidence="2 7" id="KW-0813">Transport</keyword>
<feature type="transmembrane region" description="Helical" evidence="9">
    <location>
        <begin position="6"/>
        <end position="30"/>
    </location>
</feature>
<dbReference type="EMBL" id="BRYA01001453">
    <property type="protein sequence ID" value="GMI43435.1"/>
    <property type="molecule type" value="Genomic_DNA"/>
</dbReference>
<evidence type="ECO:0000256" key="2">
    <source>
        <dbReference type="ARBA" id="ARBA00022448"/>
    </source>
</evidence>
<feature type="chain" id="PRO_5040829545" description="Aquaporin" evidence="10">
    <location>
        <begin position="17"/>
        <end position="343"/>
    </location>
</feature>
<organism evidence="11 12">
    <name type="scientific">Triparma columacea</name>
    <dbReference type="NCBI Taxonomy" id="722753"/>
    <lineage>
        <taxon>Eukaryota</taxon>
        <taxon>Sar</taxon>
        <taxon>Stramenopiles</taxon>
        <taxon>Ochrophyta</taxon>
        <taxon>Bolidophyceae</taxon>
        <taxon>Parmales</taxon>
        <taxon>Triparmaceae</taxon>
        <taxon>Triparma</taxon>
    </lineage>
</organism>
<dbReference type="SUPFAM" id="SSF81338">
    <property type="entry name" value="Aquaporin-like"/>
    <property type="match status" value="1"/>
</dbReference>
<sequence>MFAIAILTWFSSLVVSLPPQLILLVVPFVVSDELRAIFMKEAIGSIAMIGLTFSPGTWFGSSKFAIYLLHAAGVVAADKIFGGDVNPAVSACMFSLGKSNLPTFLTKVSAQLVGGIVAFVAFSRLSRHFSLAEFGGPALPKYATEDAIEVCVMNELTATALLLFTIFAVNWEVVFVPNSEHNYYVKQTLTAAAIRTLILMFPNSGPSMNPMLASAFAINKNFAINEKHVLVYWVAPLIGAFLAALAYVVYTGGEGAQFFGHTLKAAPRDKSKPVINIAPVKIYDTKAAAAAAAAQVADKTSAATPPPAAPSSDDKEKTVTSRLRSPMWNPVNWGKKSDKGKKD</sequence>
<dbReference type="InterPro" id="IPR000425">
    <property type="entry name" value="MIP"/>
</dbReference>
<evidence type="ECO:0000313" key="11">
    <source>
        <dbReference type="EMBL" id="GMI43435.1"/>
    </source>
</evidence>
<evidence type="ECO:0000256" key="10">
    <source>
        <dbReference type="SAM" id="SignalP"/>
    </source>
</evidence>
<dbReference type="InterPro" id="IPR023271">
    <property type="entry name" value="Aquaporin-like"/>
</dbReference>
<feature type="transmembrane region" description="Helical" evidence="9">
    <location>
        <begin position="229"/>
        <end position="250"/>
    </location>
</feature>
<feature type="signal peptide" evidence="10">
    <location>
        <begin position="1"/>
        <end position="16"/>
    </location>
</feature>
<feature type="transmembrane region" description="Helical" evidence="9">
    <location>
        <begin position="108"/>
        <end position="126"/>
    </location>
</feature>
<evidence type="ECO:0000313" key="12">
    <source>
        <dbReference type="Proteomes" id="UP001165065"/>
    </source>
</evidence>
<comment type="subcellular location">
    <subcellularLocation>
        <location evidence="1">Endomembrane system</location>
        <topology evidence="1">Multi-pass membrane protein</topology>
    </subcellularLocation>
</comment>
<dbReference type="GO" id="GO:0019755">
    <property type="term" value="P:one-carbon compound transport"/>
    <property type="evidence" value="ECO:0007669"/>
    <property type="project" value="UniProtKB-ARBA"/>
</dbReference>
<evidence type="ECO:0000256" key="1">
    <source>
        <dbReference type="ARBA" id="ARBA00004127"/>
    </source>
</evidence>
<dbReference type="GO" id="GO:0012505">
    <property type="term" value="C:endomembrane system"/>
    <property type="evidence" value="ECO:0007669"/>
    <property type="project" value="UniProtKB-SubCell"/>
</dbReference>
<dbReference type="AlphaFoldDB" id="A0A9W7GFY7"/>
<dbReference type="InterPro" id="IPR034294">
    <property type="entry name" value="Aquaporin_transptr"/>
</dbReference>
<evidence type="ECO:0008006" key="13">
    <source>
        <dbReference type="Google" id="ProtNLM"/>
    </source>
</evidence>
<dbReference type="PANTHER" id="PTHR45665">
    <property type="entry name" value="AQUAPORIN-8"/>
    <property type="match status" value="1"/>
</dbReference>
<dbReference type="OrthoDB" id="3222at2759"/>
<keyword evidence="6 9" id="KW-0472">Membrane</keyword>
<dbReference type="PANTHER" id="PTHR45665:SF9">
    <property type="entry name" value="AQUAPORIN-8"/>
    <property type="match status" value="1"/>
</dbReference>
<evidence type="ECO:0000256" key="4">
    <source>
        <dbReference type="ARBA" id="ARBA00022737"/>
    </source>
</evidence>
<dbReference type="GO" id="GO:0005737">
    <property type="term" value="C:cytoplasm"/>
    <property type="evidence" value="ECO:0007669"/>
    <property type="project" value="UniProtKB-ARBA"/>
</dbReference>
<dbReference type="Proteomes" id="UP001165065">
    <property type="component" value="Unassembled WGS sequence"/>
</dbReference>
<dbReference type="Gene3D" id="1.20.1080.10">
    <property type="entry name" value="Glycerol uptake facilitator protein"/>
    <property type="match status" value="1"/>
</dbReference>
<evidence type="ECO:0000256" key="8">
    <source>
        <dbReference type="SAM" id="MobiDB-lite"/>
    </source>
</evidence>
<keyword evidence="3 7" id="KW-0812">Transmembrane</keyword>
<dbReference type="GO" id="GO:0016020">
    <property type="term" value="C:membrane"/>
    <property type="evidence" value="ECO:0007669"/>
    <property type="project" value="InterPro"/>
</dbReference>
<gene>
    <name evidence="11" type="ORF">TrCOL_g4281</name>
</gene>
<accession>A0A9W7GFY7</accession>
<keyword evidence="10" id="KW-0732">Signal</keyword>
<evidence type="ECO:0000256" key="5">
    <source>
        <dbReference type="ARBA" id="ARBA00022989"/>
    </source>
</evidence>
<keyword evidence="5 9" id="KW-1133">Transmembrane helix</keyword>
<keyword evidence="4" id="KW-0677">Repeat</keyword>
<evidence type="ECO:0000256" key="3">
    <source>
        <dbReference type="ARBA" id="ARBA00022692"/>
    </source>
</evidence>
<dbReference type="PRINTS" id="PR00783">
    <property type="entry name" value="MINTRINSICP"/>
</dbReference>
<reference evidence="12" key="1">
    <citation type="journal article" date="2023" name="Commun. Biol.">
        <title>Genome analysis of Parmales, the sister group of diatoms, reveals the evolutionary specialization of diatoms from phago-mixotrophs to photoautotrophs.</title>
        <authorList>
            <person name="Ban H."/>
            <person name="Sato S."/>
            <person name="Yoshikawa S."/>
            <person name="Yamada K."/>
            <person name="Nakamura Y."/>
            <person name="Ichinomiya M."/>
            <person name="Sato N."/>
            <person name="Blanc-Mathieu R."/>
            <person name="Endo H."/>
            <person name="Kuwata A."/>
            <person name="Ogata H."/>
        </authorList>
    </citation>
    <scope>NUCLEOTIDE SEQUENCE [LARGE SCALE GENOMIC DNA]</scope>
</reference>
<keyword evidence="12" id="KW-1185">Reference proteome</keyword>
<protein>
    <recommendedName>
        <fullName evidence="13">Aquaporin</fullName>
    </recommendedName>
</protein>
<feature type="region of interest" description="Disordered" evidence="8">
    <location>
        <begin position="299"/>
        <end position="343"/>
    </location>
</feature>
<evidence type="ECO:0000256" key="6">
    <source>
        <dbReference type="ARBA" id="ARBA00023136"/>
    </source>
</evidence>
<dbReference type="Pfam" id="PF00230">
    <property type="entry name" value="MIP"/>
    <property type="match status" value="1"/>
</dbReference>
<proteinExistence type="inferred from homology"/>
<comment type="similarity">
    <text evidence="7">Belongs to the MIP/aquaporin (TC 1.A.8) family.</text>
</comment>
<name>A0A9W7GFY7_9STRA</name>
<evidence type="ECO:0000256" key="9">
    <source>
        <dbReference type="SAM" id="Phobius"/>
    </source>
</evidence>
<comment type="caution">
    <text evidence="11">The sequence shown here is derived from an EMBL/GenBank/DDBJ whole genome shotgun (WGS) entry which is preliminary data.</text>
</comment>
<evidence type="ECO:0000256" key="7">
    <source>
        <dbReference type="RuleBase" id="RU000477"/>
    </source>
</evidence>